<gene>
    <name evidence="7" type="ORF">CEUTPL_LOCUS13375</name>
</gene>
<accession>A0A9N9QJE2</accession>
<evidence type="ECO:0000313" key="8">
    <source>
        <dbReference type="Proteomes" id="UP001152799"/>
    </source>
</evidence>
<evidence type="ECO:0000256" key="5">
    <source>
        <dbReference type="SAM" id="MobiDB-lite"/>
    </source>
</evidence>
<evidence type="ECO:0000256" key="1">
    <source>
        <dbReference type="ARBA" id="ARBA00004642"/>
    </source>
</evidence>
<dbReference type="InterPro" id="IPR012677">
    <property type="entry name" value="Nucleotide-bd_a/b_plait_sf"/>
</dbReference>
<dbReference type="InterPro" id="IPR000504">
    <property type="entry name" value="RRM_dom"/>
</dbReference>
<dbReference type="OrthoDB" id="407442at2759"/>
<dbReference type="EMBL" id="OU892284">
    <property type="protein sequence ID" value="CAG9772974.1"/>
    <property type="molecule type" value="Genomic_DNA"/>
</dbReference>
<dbReference type="InterPro" id="IPR035979">
    <property type="entry name" value="RBD_domain_sf"/>
</dbReference>
<dbReference type="Gene3D" id="3.30.70.330">
    <property type="match status" value="1"/>
</dbReference>
<evidence type="ECO:0000256" key="3">
    <source>
        <dbReference type="ARBA" id="ARBA00023242"/>
    </source>
</evidence>
<dbReference type="InterPro" id="IPR052285">
    <property type="entry name" value="NEXT_complex_subunit"/>
</dbReference>
<protein>
    <recommendedName>
        <fullName evidence="6">RRM domain-containing protein</fullName>
    </recommendedName>
</protein>
<name>A0A9N9QJE2_9CUCU</name>
<evidence type="ECO:0000313" key="7">
    <source>
        <dbReference type="EMBL" id="CAG9772974.1"/>
    </source>
</evidence>
<dbReference type="AlphaFoldDB" id="A0A9N9QJE2"/>
<keyword evidence="3" id="KW-0539">Nucleus</keyword>
<dbReference type="PROSITE" id="PS50102">
    <property type="entry name" value="RRM"/>
    <property type="match status" value="1"/>
</dbReference>
<dbReference type="GO" id="GO:0003727">
    <property type="term" value="F:single-stranded RNA binding"/>
    <property type="evidence" value="ECO:0007669"/>
    <property type="project" value="TreeGrafter"/>
</dbReference>
<reference evidence="7" key="1">
    <citation type="submission" date="2022-01" db="EMBL/GenBank/DDBJ databases">
        <authorList>
            <person name="King R."/>
        </authorList>
    </citation>
    <scope>NUCLEOTIDE SEQUENCE</scope>
</reference>
<sequence>MSNEKDRTLWVGNLSNEVTEELLHELFVQAGPLERVKKVSSYSFITYDHEVSVPYALELFQGISLFNRQLNIKAKGQSAANQQEQYMKRNHSNSRENDFPNKHMRFNDDNHMRPPPLPNIYPQHSYEDLLRLGDQMSIYNNANNGNYHQHHGASTSINLEDYDRSYDNRRPRHDHNRHRDDNRRNFNRRDHGRKDYHNNRNNGNVYRRH</sequence>
<organism evidence="7 8">
    <name type="scientific">Ceutorhynchus assimilis</name>
    <name type="common">cabbage seed weevil</name>
    <dbReference type="NCBI Taxonomy" id="467358"/>
    <lineage>
        <taxon>Eukaryota</taxon>
        <taxon>Metazoa</taxon>
        <taxon>Ecdysozoa</taxon>
        <taxon>Arthropoda</taxon>
        <taxon>Hexapoda</taxon>
        <taxon>Insecta</taxon>
        <taxon>Pterygota</taxon>
        <taxon>Neoptera</taxon>
        <taxon>Endopterygota</taxon>
        <taxon>Coleoptera</taxon>
        <taxon>Polyphaga</taxon>
        <taxon>Cucujiformia</taxon>
        <taxon>Curculionidae</taxon>
        <taxon>Ceutorhynchinae</taxon>
        <taxon>Ceutorhynchus</taxon>
    </lineage>
</organism>
<feature type="compositionally biased region" description="Polar residues" evidence="5">
    <location>
        <begin position="199"/>
        <end position="209"/>
    </location>
</feature>
<evidence type="ECO:0000256" key="2">
    <source>
        <dbReference type="ARBA" id="ARBA00022884"/>
    </source>
</evidence>
<keyword evidence="2 4" id="KW-0694">RNA-binding</keyword>
<feature type="domain" description="RRM" evidence="6">
    <location>
        <begin position="7"/>
        <end position="77"/>
    </location>
</feature>
<dbReference type="Proteomes" id="UP001152799">
    <property type="component" value="Chromosome 8"/>
</dbReference>
<evidence type="ECO:0000256" key="4">
    <source>
        <dbReference type="PROSITE-ProRule" id="PRU00176"/>
    </source>
</evidence>
<dbReference type="PANTHER" id="PTHR13798">
    <property type="entry name" value="RNA BINDING MOTIF RBM PROTEIN -RELATED"/>
    <property type="match status" value="1"/>
</dbReference>
<feature type="region of interest" description="Disordered" evidence="5">
    <location>
        <begin position="164"/>
        <end position="209"/>
    </location>
</feature>
<dbReference type="Pfam" id="PF00076">
    <property type="entry name" value="RRM_1"/>
    <property type="match status" value="1"/>
</dbReference>
<comment type="subcellular location">
    <subcellularLocation>
        <location evidence="1">Nucleus</location>
        <location evidence="1">Nucleoplasm</location>
    </subcellularLocation>
</comment>
<dbReference type="PANTHER" id="PTHR13798:SF11">
    <property type="entry name" value="RNA-BINDING PROTEIN 7-RELATED"/>
    <property type="match status" value="1"/>
</dbReference>
<dbReference type="SMART" id="SM00360">
    <property type="entry name" value="RRM"/>
    <property type="match status" value="1"/>
</dbReference>
<proteinExistence type="predicted"/>
<dbReference type="SUPFAM" id="SSF54928">
    <property type="entry name" value="RNA-binding domain, RBD"/>
    <property type="match status" value="1"/>
</dbReference>
<dbReference type="GO" id="GO:0000381">
    <property type="term" value="P:regulation of alternative mRNA splicing, via spliceosome"/>
    <property type="evidence" value="ECO:0007669"/>
    <property type="project" value="TreeGrafter"/>
</dbReference>
<keyword evidence="8" id="KW-1185">Reference proteome</keyword>
<evidence type="ECO:0000259" key="6">
    <source>
        <dbReference type="PROSITE" id="PS50102"/>
    </source>
</evidence>
<feature type="compositionally biased region" description="Basic and acidic residues" evidence="5">
    <location>
        <begin position="177"/>
        <end position="198"/>
    </location>
</feature>
<dbReference type="GO" id="GO:0005654">
    <property type="term" value="C:nucleoplasm"/>
    <property type="evidence" value="ECO:0007669"/>
    <property type="project" value="UniProtKB-SubCell"/>
</dbReference>